<dbReference type="GO" id="GO:0009897">
    <property type="term" value="C:external side of plasma membrane"/>
    <property type="evidence" value="ECO:0007669"/>
    <property type="project" value="TreeGrafter"/>
</dbReference>
<dbReference type="GO" id="GO:0042110">
    <property type="term" value="P:T cell activation"/>
    <property type="evidence" value="ECO:0007669"/>
    <property type="project" value="TreeGrafter"/>
</dbReference>
<feature type="domain" description="Ig-like" evidence="5">
    <location>
        <begin position="133"/>
        <end position="206"/>
    </location>
</feature>
<dbReference type="GO" id="GO:0045121">
    <property type="term" value="C:membrane raft"/>
    <property type="evidence" value="ECO:0007669"/>
    <property type="project" value="TreeGrafter"/>
</dbReference>
<evidence type="ECO:0000256" key="1">
    <source>
        <dbReference type="ARBA" id="ARBA00023319"/>
    </source>
</evidence>
<dbReference type="Gene3D" id="2.60.40.10">
    <property type="entry name" value="Immunoglobulins"/>
    <property type="match status" value="4"/>
</dbReference>
<dbReference type="InterPro" id="IPR036179">
    <property type="entry name" value="Ig-like_dom_sf"/>
</dbReference>
<dbReference type="PROSITE" id="PS50835">
    <property type="entry name" value="IG_LIKE"/>
    <property type="match status" value="4"/>
</dbReference>
<name>A0A9Q1IWG6_SYNKA</name>
<feature type="signal peptide" evidence="4">
    <location>
        <begin position="1"/>
        <end position="19"/>
    </location>
</feature>
<protein>
    <recommendedName>
        <fullName evidence="5">Ig-like domain-containing protein</fullName>
    </recommendedName>
</protein>
<feature type="domain" description="Ig-like" evidence="5">
    <location>
        <begin position="213"/>
        <end position="291"/>
    </location>
</feature>
<dbReference type="InterPro" id="IPR007110">
    <property type="entry name" value="Ig-like_dom"/>
</dbReference>
<dbReference type="GO" id="GO:0042289">
    <property type="term" value="F:MHC class II protein binding"/>
    <property type="evidence" value="ECO:0007669"/>
    <property type="project" value="TreeGrafter"/>
</dbReference>
<comment type="caution">
    <text evidence="6">The sequence shown here is derived from an EMBL/GenBank/DDBJ whole genome shotgun (WGS) entry which is preliminary data.</text>
</comment>
<keyword evidence="4" id="KW-0732">Signal</keyword>
<feature type="transmembrane region" description="Helical" evidence="3">
    <location>
        <begin position="411"/>
        <end position="432"/>
    </location>
</feature>
<evidence type="ECO:0000313" key="6">
    <source>
        <dbReference type="EMBL" id="KAJ8354963.1"/>
    </source>
</evidence>
<keyword evidence="3" id="KW-0812">Transmembrane</keyword>
<dbReference type="EMBL" id="JAINUF010000007">
    <property type="protein sequence ID" value="KAJ8354963.1"/>
    <property type="molecule type" value="Genomic_DNA"/>
</dbReference>
<evidence type="ECO:0000259" key="5">
    <source>
        <dbReference type="PROSITE" id="PS50835"/>
    </source>
</evidence>
<feature type="compositionally biased region" description="Basic and acidic residues" evidence="2">
    <location>
        <begin position="458"/>
        <end position="471"/>
    </location>
</feature>
<dbReference type="GO" id="GO:0070374">
    <property type="term" value="P:positive regulation of ERK1 and ERK2 cascade"/>
    <property type="evidence" value="ECO:0007669"/>
    <property type="project" value="TreeGrafter"/>
</dbReference>
<evidence type="ECO:0000313" key="7">
    <source>
        <dbReference type="Proteomes" id="UP001152622"/>
    </source>
</evidence>
<feature type="domain" description="Ig-like" evidence="5">
    <location>
        <begin position="10"/>
        <end position="115"/>
    </location>
</feature>
<feature type="region of interest" description="Disordered" evidence="2">
    <location>
        <begin position="455"/>
        <end position="477"/>
    </location>
</feature>
<reference evidence="6" key="1">
    <citation type="journal article" date="2023" name="Science">
        <title>Genome structures resolve the early diversification of teleost fishes.</title>
        <authorList>
            <person name="Parey E."/>
            <person name="Louis A."/>
            <person name="Montfort J."/>
            <person name="Bouchez O."/>
            <person name="Roques C."/>
            <person name="Iampietro C."/>
            <person name="Lluch J."/>
            <person name="Castinel A."/>
            <person name="Donnadieu C."/>
            <person name="Desvignes T."/>
            <person name="Floi Bucao C."/>
            <person name="Jouanno E."/>
            <person name="Wen M."/>
            <person name="Mejri S."/>
            <person name="Dirks R."/>
            <person name="Jansen H."/>
            <person name="Henkel C."/>
            <person name="Chen W.J."/>
            <person name="Zahm M."/>
            <person name="Cabau C."/>
            <person name="Klopp C."/>
            <person name="Thompson A.W."/>
            <person name="Robinson-Rechavi M."/>
            <person name="Braasch I."/>
            <person name="Lecointre G."/>
            <person name="Bobe J."/>
            <person name="Postlethwait J.H."/>
            <person name="Berthelot C."/>
            <person name="Roest Crollius H."/>
            <person name="Guiguen Y."/>
        </authorList>
    </citation>
    <scope>NUCLEOTIDE SEQUENCE</scope>
    <source>
        <strain evidence="6">WJC10195</strain>
    </source>
</reference>
<dbReference type="SMART" id="SM00409">
    <property type="entry name" value="IG"/>
    <property type="match status" value="4"/>
</dbReference>
<gene>
    <name evidence="6" type="ORF">SKAU_G00225300</name>
</gene>
<dbReference type="AlphaFoldDB" id="A0A9Q1IWG6"/>
<dbReference type="SMART" id="SM00408">
    <property type="entry name" value="IGc2"/>
    <property type="match status" value="4"/>
</dbReference>
<dbReference type="InterPro" id="IPR003598">
    <property type="entry name" value="Ig_sub2"/>
</dbReference>
<dbReference type="InterPro" id="IPR003599">
    <property type="entry name" value="Ig_sub"/>
</dbReference>
<evidence type="ECO:0000256" key="4">
    <source>
        <dbReference type="SAM" id="SignalP"/>
    </source>
</evidence>
<keyword evidence="7" id="KW-1185">Reference proteome</keyword>
<keyword evidence="3" id="KW-0472">Membrane</keyword>
<accession>A0A9Q1IWG6</accession>
<evidence type="ECO:0000256" key="3">
    <source>
        <dbReference type="SAM" id="Phobius"/>
    </source>
</evidence>
<dbReference type="InterPro" id="IPR013783">
    <property type="entry name" value="Ig-like_fold"/>
</dbReference>
<dbReference type="PANTHER" id="PTHR11422">
    <property type="entry name" value="T-CELL SURFACE GLYCOPROTEIN CD4"/>
    <property type="match status" value="1"/>
</dbReference>
<dbReference type="Proteomes" id="UP001152622">
    <property type="component" value="Chromosome 7"/>
</dbReference>
<feature type="domain" description="Ig-like" evidence="5">
    <location>
        <begin position="303"/>
        <end position="378"/>
    </location>
</feature>
<sequence>MMLFFILLGTALSVTGAGCDEVVVEAGSLAVLPCVTGSPTPLSVQWVKTNGRKQNTVWRIEQNGLEFRGVERAHRAWCPHGEFRKGIFNLHIERVTAGDGGEYICTSTRTRTEVQKHTLRVIQVSFAPPAPVEGSSVKVTCNVTPWPQEATVSWKLNGSPLSPQQAGSTTNIKERQIKSMSPREMGDWTCTIGLSKKEGEATQYLSMRGISRPREMTKVYGAVGSSVVLPCMYTEGLTPQNTGWQRKLSGAESFKALPPTLQPASPSSRPQWDRSLRVERVAVGDDGTYRCFGEVEGRRLQRQMLLVTAQVRSTSPVKPNAPVTLACELSDDTQVTGYEWVQVTYDSNGTRRVTPKHQTKTLTIPKMTEEHSGEWACRYRGKEGILGNVTYHFQVMSHLEGDKVERSSGKVAMIIGLCFLIMVLLVIVLQVYKNRRRRKMILQYPALETIVHTTSNAREGRERERMREKAQAHQTHI</sequence>
<dbReference type="GO" id="GO:1990782">
    <property type="term" value="F:protein tyrosine kinase binding"/>
    <property type="evidence" value="ECO:0007669"/>
    <property type="project" value="TreeGrafter"/>
</dbReference>
<dbReference type="Pfam" id="PF00047">
    <property type="entry name" value="ig"/>
    <property type="match status" value="2"/>
</dbReference>
<evidence type="ECO:0000256" key="2">
    <source>
        <dbReference type="SAM" id="MobiDB-lite"/>
    </source>
</evidence>
<dbReference type="GO" id="GO:0035723">
    <property type="term" value="P:interleukin-15-mediated signaling pathway"/>
    <property type="evidence" value="ECO:0007669"/>
    <property type="project" value="TreeGrafter"/>
</dbReference>
<keyword evidence="3" id="KW-1133">Transmembrane helix</keyword>
<dbReference type="Pfam" id="PF13927">
    <property type="entry name" value="Ig_3"/>
    <property type="match status" value="1"/>
</dbReference>
<organism evidence="6 7">
    <name type="scientific">Synaphobranchus kaupii</name>
    <name type="common">Kaup's arrowtooth eel</name>
    <dbReference type="NCBI Taxonomy" id="118154"/>
    <lineage>
        <taxon>Eukaryota</taxon>
        <taxon>Metazoa</taxon>
        <taxon>Chordata</taxon>
        <taxon>Craniata</taxon>
        <taxon>Vertebrata</taxon>
        <taxon>Euteleostomi</taxon>
        <taxon>Actinopterygii</taxon>
        <taxon>Neopterygii</taxon>
        <taxon>Teleostei</taxon>
        <taxon>Anguilliformes</taxon>
        <taxon>Synaphobranchidae</taxon>
        <taxon>Synaphobranchus</taxon>
    </lineage>
</organism>
<dbReference type="SUPFAM" id="SSF48726">
    <property type="entry name" value="Immunoglobulin"/>
    <property type="match status" value="3"/>
</dbReference>
<dbReference type="InterPro" id="IPR013151">
    <property type="entry name" value="Immunoglobulin_dom"/>
</dbReference>
<dbReference type="PANTHER" id="PTHR11422:SF12">
    <property type="entry name" value="MICROFIBRIL-ASSOCIATED GLYCOPROTEIN 3"/>
    <property type="match status" value="1"/>
</dbReference>
<feature type="chain" id="PRO_5040480700" description="Ig-like domain-containing protein" evidence="4">
    <location>
        <begin position="20"/>
        <end position="477"/>
    </location>
</feature>
<proteinExistence type="predicted"/>
<keyword evidence="1" id="KW-0393">Immunoglobulin domain</keyword>
<dbReference type="OrthoDB" id="9937043at2759"/>